<evidence type="ECO:0000259" key="3">
    <source>
        <dbReference type="Pfam" id="PF11566"/>
    </source>
</evidence>
<dbReference type="GeneID" id="25737901"/>
<accession>A0A0D2JW19</accession>
<proteinExistence type="predicted"/>
<evidence type="ECO:0000256" key="2">
    <source>
        <dbReference type="SAM" id="Phobius"/>
    </source>
</evidence>
<dbReference type="AlphaFoldDB" id="A0A0D2JW19"/>
<feature type="region of interest" description="Disordered" evidence="1">
    <location>
        <begin position="172"/>
        <end position="200"/>
    </location>
</feature>
<dbReference type="Pfam" id="PF11566">
    <property type="entry name" value="PI31_Prot_N"/>
    <property type="match status" value="1"/>
</dbReference>
<dbReference type="RefSeq" id="XP_013901952.1">
    <property type="nucleotide sequence ID" value="XM_014046498.1"/>
</dbReference>
<evidence type="ECO:0000313" key="5">
    <source>
        <dbReference type="Proteomes" id="UP000054498"/>
    </source>
</evidence>
<keyword evidence="5" id="KW-1185">Reference proteome</keyword>
<keyword evidence="2" id="KW-0472">Membrane</keyword>
<keyword evidence="2" id="KW-0812">Transmembrane</keyword>
<sequence length="242" mass="25275">MAPRDDRLLATLKAAEPRGPKGLAKADPGAALALAAHCCMLECGFQVSTPGGADSDQQRQTQASPPKGWELQFPDEWVFEYVHPSKLGRFTLHCSLQRVSGRMLVSAMEAGAPGNHHLLGLQLPNYVPGGAASLSSGDWAGVVARQGPLFGMVEEHIVTPLMAMASDLPTSAPSEPLMQAAGKGSTEPRPRGWPTLPPPGSPERAYVLGAAVAVGAALAAGAVVVARRRRAAGAQPLLGWWL</sequence>
<feature type="transmembrane region" description="Helical" evidence="2">
    <location>
        <begin position="205"/>
        <end position="226"/>
    </location>
</feature>
<dbReference type="OrthoDB" id="529944at2759"/>
<dbReference type="EMBL" id="KK100947">
    <property type="protein sequence ID" value="KIZ02933.1"/>
    <property type="molecule type" value="Genomic_DNA"/>
</dbReference>
<protein>
    <recommendedName>
        <fullName evidence="3">PI31 proteasome regulator N-terminal domain-containing protein</fullName>
    </recommendedName>
</protein>
<evidence type="ECO:0000313" key="4">
    <source>
        <dbReference type="EMBL" id="KIZ02933.1"/>
    </source>
</evidence>
<dbReference type="InterPro" id="IPR021625">
    <property type="entry name" value="PI31_Prot_N"/>
</dbReference>
<dbReference type="KEGG" id="mng:MNEG_5024"/>
<feature type="domain" description="PI31 proteasome regulator N-terminal" evidence="3">
    <location>
        <begin position="30"/>
        <end position="161"/>
    </location>
</feature>
<gene>
    <name evidence="4" type="ORF">MNEG_5024</name>
</gene>
<dbReference type="Proteomes" id="UP000054498">
    <property type="component" value="Unassembled WGS sequence"/>
</dbReference>
<reference evidence="4 5" key="1">
    <citation type="journal article" date="2013" name="BMC Genomics">
        <title>Reconstruction of the lipid metabolism for the microalga Monoraphidium neglectum from its genome sequence reveals characteristics suitable for biofuel production.</title>
        <authorList>
            <person name="Bogen C."/>
            <person name="Al-Dilaimi A."/>
            <person name="Albersmeier A."/>
            <person name="Wichmann J."/>
            <person name="Grundmann M."/>
            <person name="Rupp O."/>
            <person name="Lauersen K.J."/>
            <person name="Blifernez-Klassen O."/>
            <person name="Kalinowski J."/>
            <person name="Goesmann A."/>
            <person name="Mussgnug J.H."/>
            <person name="Kruse O."/>
        </authorList>
    </citation>
    <scope>NUCLEOTIDE SEQUENCE [LARGE SCALE GENOMIC DNA]</scope>
    <source>
        <strain evidence="4 5">SAG 48.87</strain>
    </source>
</reference>
<organism evidence="4 5">
    <name type="scientific">Monoraphidium neglectum</name>
    <dbReference type="NCBI Taxonomy" id="145388"/>
    <lineage>
        <taxon>Eukaryota</taxon>
        <taxon>Viridiplantae</taxon>
        <taxon>Chlorophyta</taxon>
        <taxon>core chlorophytes</taxon>
        <taxon>Chlorophyceae</taxon>
        <taxon>CS clade</taxon>
        <taxon>Sphaeropleales</taxon>
        <taxon>Selenastraceae</taxon>
        <taxon>Monoraphidium</taxon>
    </lineage>
</organism>
<name>A0A0D2JW19_9CHLO</name>
<keyword evidence="2" id="KW-1133">Transmembrane helix</keyword>
<evidence type="ECO:0000256" key="1">
    <source>
        <dbReference type="SAM" id="MobiDB-lite"/>
    </source>
</evidence>
<dbReference type="Gene3D" id="3.40.1000.30">
    <property type="match status" value="1"/>
</dbReference>